<feature type="transmembrane region" description="Helical" evidence="8">
    <location>
        <begin position="81"/>
        <end position="102"/>
    </location>
</feature>
<evidence type="ECO:0000256" key="5">
    <source>
        <dbReference type="ARBA" id="ARBA00022847"/>
    </source>
</evidence>
<feature type="transmembrane region" description="Helical" evidence="8">
    <location>
        <begin position="214"/>
        <end position="233"/>
    </location>
</feature>
<dbReference type="GO" id="GO:0005886">
    <property type="term" value="C:plasma membrane"/>
    <property type="evidence" value="ECO:0007669"/>
    <property type="project" value="UniProtKB-SubCell"/>
</dbReference>
<dbReference type="KEGG" id="ppai:E1956_05785"/>
<evidence type="ECO:0000259" key="9">
    <source>
        <dbReference type="PROSITE" id="PS50850"/>
    </source>
</evidence>
<dbReference type="Pfam" id="PF07690">
    <property type="entry name" value="MFS_1"/>
    <property type="match status" value="1"/>
</dbReference>
<keyword evidence="4 8" id="KW-0812">Transmembrane</keyword>
<evidence type="ECO:0000313" key="11">
    <source>
        <dbReference type="Proteomes" id="UP000295727"/>
    </source>
</evidence>
<keyword evidence="2" id="KW-0813">Transport</keyword>
<keyword evidence="7 8" id="KW-0472">Membrane</keyword>
<feature type="transmembrane region" description="Helical" evidence="8">
    <location>
        <begin position="355"/>
        <end position="379"/>
    </location>
</feature>
<feature type="transmembrane region" description="Helical" evidence="8">
    <location>
        <begin position="183"/>
        <end position="202"/>
    </location>
</feature>
<dbReference type="PROSITE" id="PS50850">
    <property type="entry name" value="MFS"/>
    <property type="match status" value="1"/>
</dbReference>
<dbReference type="GO" id="GO:0015293">
    <property type="term" value="F:symporter activity"/>
    <property type="evidence" value="ECO:0007669"/>
    <property type="project" value="UniProtKB-KW"/>
</dbReference>
<dbReference type="PANTHER" id="PTHR43528">
    <property type="entry name" value="ALPHA-KETOGLUTARATE PERMEASE"/>
    <property type="match status" value="1"/>
</dbReference>
<feature type="transmembrane region" description="Helical" evidence="8">
    <location>
        <begin position="301"/>
        <end position="322"/>
    </location>
</feature>
<feature type="transmembrane region" description="Helical" evidence="8">
    <location>
        <begin position="329"/>
        <end position="349"/>
    </location>
</feature>
<dbReference type="Gene3D" id="1.20.1250.20">
    <property type="entry name" value="MFS general substrate transporter like domains"/>
    <property type="match status" value="2"/>
</dbReference>
<sequence length="464" mass="50465">MPRRCVTSGDTLIKGDQSLTLSELSNPAEQVRSLPVARRIRAIVGACSGNLVEWYDFFIYAYTAIYFASQFFPKGDQTSQLMATAGIFAVGFLMRPLGGWIFGAIADTHGRKRAMILSVFLMCAGSLGIAVIPTYESIGGWAPVLLLIARLAQGLSVGAEYGAGATYISEVSSKGNRAFYGSFQYATIIGGQLLALLTITVLQHLFNKDAMHEWGWRIPFFIGAISSVVVVYLRRSMIETLDAKEAKRKEAGSIRGLLPHKWAVFVTLFITMGCSLFFYTFTTYMQKFLVVSSGIDSKTVSLIMTSALVIFMLLQPVFGLLGDRIGTRAMMMLFGALAAVVVVPLMMALKQTTSPWIAFGLVMVGMVIAAFYTPVTGILKADLYPPSVRALGVGFPNAIGNALCGGTAEYAALWLRSINVESAFFYYVALMAALTFLAAWLMPDLRKHGYLDGDGQVEQNAGLR</sequence>
<dbReference type="EMBL" id="CP038148">
    <property type="protein sequence ID" value="QBQ96731.1"/>
    <property type="molecule type" value="Genomic_DNA"/>
</dbReference>
<evidence type="ECO:0000256" key="1">
    <source>
        <dbReference type="ARBA" id="ARBA00004651"/>
    </source>
</evidence>
<dbReference type="Proteomes" id="UP000295727">
    <property type="component" value="Chromosome 1"/>
</dbReference>
<keyword evidence="3" id="KW-1003">Cell membrane</keyword>
<name>A0A4P7CR59_9BURK</name>
<evidence type="ECO:0000256" key="3">
    <source>
        <dbReference type="ARBA" id="ARBA00022475"/>
    </source>
</evidence>
<dbReference type="SUPFAM" id="SSF103473">
    <property type="entry name" value="MFS general substrate transporter"/>
    <property type="match status" value="1"/>
</dbReference>
<keyword evidence="5" id="KW-0769">Symport</keyword>
<dbReference type="InterPro" id="IPR036259">
    <property type="entry name" value="MFS_trans_sf"/>
</dbReference>
<dbReference type="InterPro" id="IPR020846">
    <property type="entry name" value="MFS_dom"/>
</dbReference>
<evidence type="ECO:0000256" key="2">
    <source>
        <dbReference type="ARBA" id="ARBA00022448"/>
    </source>
</evidence>
<gene>
    <name evidence="10" type="ORF">E1956_05785</name>
</gene>
<dbReference type="OrthoDB" id="6766492at2"/>
<dbReference type="NCBIfam" id="NF007710">
    <property type="entry name" value="PRK10406.1"/>
    <property type="match status" value="1"/>
</dbReference>
<proteinExistence type="predicted"/>
<feature type="domain" description="Major facilitator superfamily (MFS) profile" evidence="9">
    <location>
        <begin position="42"/>
        <end position="447"/>
    </location>
</feature>
<keyword evidence="6 8" id="KW-1133">Transmembrane helix</keyword>
<organism evidence="10 11">
    <name type="scientific">Paraburkholderia pallida</name>
    <dbReference type="NCBI Taxonomy" id="2547399"/>
    <lineage>
        <taxon>Bacteria</taxon>
        <taxon>Pseudomonadati</taxon>
        <taxon>Pseudomonadota</taxon>
        <taxon>Betaproteobacteria</taxon>
        <taxon>Burkholderiales</taxon>
        <taxon>Burkholderiaceae</taxon>
        <taxon>Paraburkholderia</taxon>
    </lineage>
</organism>
<comment type="subcellular location">
    <subcellularLocation>
        <location evidence="1">Cell membrane</location>
        <topology evidence="1">Multi-pass membrane protein</topology>
    </subcellularLocation>
</comment>
<dbReference type="RefSeq" id="WP_134747775.1">
    <property type="nucleotide sequence ID" value="NZ_CP038148.1"/>
</dbReference>
<evidence type="ECO:0000256" key="6">
    <source>
        <dbReference type="ARBA" id="ARBA00022989"/>
    </source>
</evidence>
<feature type="transmembrane region" description="Helical" evidence="8">
    <location>
        <begin position="114"/>
        <end position="135"/>
    </location>
</feature>
<evidence type="ECO:0000313" key="10">
    <source>
        <dbReference type="EMBL" id="QBQ96731.1"/>
    </source>
</evidence>
<evidence type="ECO:0000256" key="8">
    <source>
        <dbReference type="SAM" id="Phobius"/>
    </source>
</evidence>
<dbReference type="InterPro" id="IPR011701">
    <property type="entry name" value="MFS"/>
</dbReference>
<dbReference type="AlphaFoldDB" id="A0A4P7CR59"/>
<dbReference type="PANTHER" id="PTHR43528:SF1">
    <property type="entry name" value="ALPHA-KETOGLUTARATE PERMEASE"/>
    <property type="match status" value="1"/>
</dbReference>
<feature type="transmembrane region" description="Helical" evidence="8">
    <location>
        <begin position="424"/>
        <end position="442"/>
    </location>
</feature>
<dbReference type="CDD" id="cd17367">
    <property type="entry name" value="MFS_KgtP"/>
    <property type="match status" value="1"/>
</dbReference>
<protein>
    <submittedName>
        <fullName evidence="10">MFS transporter</fullName>
    </submittedName>
</protein>
<reference evidence="10 11" key="1">
    <citation type="submission" date="2019-03" db="EMBL/GenBank/DDBJ databases">
        <title>Paraburkholderia sp. 7MH5, isolated from subtropical forest soil.</title>
        <authorList>
            <person name="Gao Z.-H."/>
            <person name="Qiu L.-H."/>
        </authorList>
    </citation>
    <scope>NUCLEOTIDE SEQUENCE [LARGE SCALE GENOMIC DNA]</scope>
    <source>
        <strain evidence="10 11">7MH5</strain>
    </source>
</reference>
<feature type="transmembrane region" description="Helical" evidence="8">
    <location>
        <begin position="42"/>
        <end position="69"/>
    </location>
</feature>
<evidence type="ECO:0000256" key="7">
    <source>
        <dbReference type="ARBA" id="ARBA00023136"/>
    </source>
</evidence>
<keyword evidence="11" id="KW-1185">Reference proteome</keyword>
<dbReference type="FunFam" id="1.20.1250.20:FF:000001">
    <property type="entry name" value="Dicarboxylate MFS transporter"/>
    <property type="match status" value="1"/>
</dbReference>
<feature type="transmembrane region" description="Helical" evidence="8">
    <location>
        <begin position="262"/>
        <end position="281"/>
    </location>
</feature>
<dbReference type="InterPro" id="IPR051084">
    <property type="entry name" value="H+-coupled_symporters"/>
</dbReference>
<accession>A0A4P7CR59</accession>
<evidence type="ECO:0000256" key="4">
    <source>
        <dbReference type="ARBA" id="ARBA00022692"/>
    </source>
</evidence>